<evidence type="ECO:0000313" key="2">
    <source>
        <dbReference type="EMBL" id="MDX8479926.1"/>
    </source>
</evidence>
<gene>
    <name evidence="2" type="ORF">RFN28_15755</name>
</gene>
<feature type="chain" id="PRO_5046786552" evidence="1">
    <location>
        <begin position="26"/>
        <end position="49"/>
    </location>
</feature>
<evidence type="ECO:0000313" key="3">
    <source>
        <dbReference type="Proteomes" id="UP001287059"/>
    </source>
</evidence>
<sequence>MKTALHHATLSWLVALAASPVPALAGDKPAFELALDIDQDGTARWTAPW</sequence>
<dbReference type="Proteomes" id="UP001287059">
    <property type="component" value="Unassembled WGS sequence"/>
</dbReference>
<dbReference type="RefSeq" id="WP_320288243.1">
    <property type="nucleotide sequence ID" value="NZ_JAVIIW010000017.1"/>
</dbReference>
<dbReference type="EMBL" id="JAVIIW010000017">
    <property type="protein sequence ID" value="MDX8479926.1"/>
    <property type="molecule type" value="Genomic_DNA"/>
</dbReference>
<organism evidence="2 3">
    <name type="scientific">Mesorhizobium album</name>
    <dbReference type="NCBI Taxonomy" id="3072314"/>
    <lineage>
        <taxon>Bacteria</taxon>
        <taxon>Pseudomonadati</taxon>
        <taxon>Pseudomonadota</taxon>
        <taxon>Alphaproteobacteria</taxon>
        <taxon>Hyphomicrobiales</taxon>
        <taxon>Phyllobacteriaceae</taxon>
        <taxon>Mesorhizobium</taxon>
    </lineage>
</organism>
<reference evidence="2 3" key="1">
    <citation type="submission" date="2023-08" db="EMBL/GenBank/DDBJ databases">
        <title>Implementing the SeqCode for naming new Mesorhizobium species isolated from Vachellia karroo root nodules.</title>
        <authorList>
            <person name="Van Lill M."/>
        </authorList>
    </citation>
    <scope>NUCLEOTIDE SEQUENCE [LARGE SCALE GENOMIC DNA]</scope>
    <source>
        <strain evidence="2 3">VK24D</strain>
    </source>
</reference>
<keyword evidence="3" id="KW-1185">Reference proteome</keyword>
<keyword evidence="1" id="KW-0732">Signal</keyword>
<protein>
    <submittedName>
        <fullName evidence="2">Uncharacterized protein</fullName>
    </submittedName>
</protein>
<comment type="caution">
    <text evidence="2">The sequence shown here is derived from an EMBL/GenBank/DDBJ whole genome shotgun (WGS) entry which is preliminary data.</text>
</comment>
<feature type="signal peptide" evidence="1">
    <location>
        <begin position="1"/>
        <end position="25"/>
    </location>
</feature>
<name>A0ABU4XZ07_9HYPH</name>
<evidence type="ECO:0000256" key="1">
    <source>
        <dbReference type="SAM" id="SignalP"/>
    </source>
</evidence>
<proteinExistence type="predicted"/>
<accession>A0ABU4XZ07</accession>